<evidence type="ECO:0000313" key="3">
    <source>
        <dbReference type="Proteomes" id="UP000034085"/>
    </source>
</evidence>
<dbReference type="EMBL" id="CP011132">
    <property type="protein sequence ID" value="AKE59159.1"/>
    <property type="molecule type" value="Genomic_DNA"/>
</dbReference>
<organism evidence="2 3">
    <name type="scientific">Citrobacter amalonaticus Y19</name>
    <dbReference type="NCBI Taxonomy" id="1261127"/>
    <lineage>
        <taxon>Bacteria</taxon>
        <taxon>Pseudomonadati</taxon>
        <taxon>Pseudomonadota</taxon>
        <taxon>Gammaproteobacteria</taxon>
        <taxon>Enterobacterales</taxon>
        <taxon>Enterobacteriaceae</taxon>
        <taxon>Citrobacter</taxon>
    </lineage>
</organism>
<evidence type="ECO:0000256" key="1">
    <source>
        <dbReference type="SAM" id="Phobius"/>
    </source>
</evidence>
<sequence>MEDKTLFIVIGVLMIVAWTLREGIKGLRSGVVEKTVKGSQTPRLIQRSAEPAAYWSYIGVYFGLSVGALLVGIWLVFIK</sequence>
<dbReference type="KEGG" id="cama:F384_11470"/>
<dbReference type="InterPro" id="IPR020155">
    <property type="entry name" value="Uncharacterised_YeiS"/>
</dbReference>
<dbReference type="Proteomes" id="UP000034085">
    <property type="component" value="Chromosome"/>
</dbReference>
<dbReference type="RefSeq" id="WP_046481618.1">
    <property type="nucleotide sequence ID" value="NZ_CP011132.1"/>
</dbReference>
<proteinExistence type="predicted"/>
<gene>
    <name evidence="2" type="ORF">F384_11470</name>
</gene>
<keyword evidence="1" id="KW-0472">Membrane</keyword>
<feature type="transmembrane region" description="Helical" evidence="1">
    <location>
        <begin position="6"/>
        <end position="24"/>
    </location>
</feature>
<dbReference type="Pfam" id="PF10808">
    <property type="entry name" value="DUF2542"/>
    <property type="match status" value="1"/>
</dbReference>
<dbReference type="HOGENOM" id="CLU_196596_0_0_6"/>
<dbReference type="PATRIC" id="fig|1261127.3.peg.2396"/>
<keyword evidence="1" id="KW-1133">Transmembrane helix</keyword>
<keyword evidence="1" id="KW-0812">Transmembrane</keyword>
<dbReference type="OrthoDB" id="6587015at2"/>
<dbReference type="GO" id="GO:0016020">
    <property type="term" value="C:membrane"/>
    <property type="evidence" value="ECO:0007669"/>
    <property type="project" value="InterPro"/>
</dbReference>
<evidence type="ECO:0008006" key="4">
    <source>
        <dbReference type="Google" id="ProtNLM"/>
    </source>
</evidence>
<reference evidence="2 3" key="1">
    <citation type="journal article" date="2013" name="Appl. Microbiol. Biotechnol.">
        <title>Glycerol assimilation and production of 1,3-propanediol by Citrobacter amalonaticus Y19.</title>
        <authorList>
            <person name="Ainala S.K."/>
            <person name="Ashok S."/>
            <person name="Ko Y."/>
            <person name="Park S."/>
        </authorList>
    </citation>
    <scope>NUCLEOTIDE SEQUENCE [LARGE SCALE GENOMIC DNA]</scope>
    <source>
        <strain evidence="2 3">Y19</strain>
    </source>
</reference>
<feature type="transmembrane region" description="Helical" evidence="1">
    <location>
        <begin position="52"/>
        <end position="77"/>
    </location>
</feature>
<evidence type="ECO:0000313" key="2">
    <source>
        <dbReference type="EMBL" id="AKE59159.1"/>
    </source>
</evidence>
<protein>
    <recommendedName>
        <fullName evidence="4">DUF2542 family protein</fullName>
    </recommendedName>
</protein>
<name>A0A0F6TV58_CITAM</name>
<dbReference type="AlphaFoldDB" id="A0A0F6TV58"/>
<accession>A0A0F6TV58</accession>